<protein>
    <submittedName>
        <fullName evidence="1">GYD domain-containing protein</fullName>
    </submittedName>
</protein>
<reference evidence="1" key="1">
    <citation type="submission" date="2019-10" db="EMBL/GenBank/DDBJ databases">
        <title>Rhizobium leguminosarum symbiovar viciae collection.</title>
        <authorList>
            <person name="Boivin S."/>
            <person name="Lepetit M."/>
        </authorList>
    </citation>
    <scope>NUCLEOTIDE SEQUENCE</scope>
    <source>
        <strain evidence="1">L143</strain>
    </source>
</reference>
<dbReference type="InterPro" id="IPR014845">
    <property type="entry name" value="GYD/TTHA1554"/>
</dbReference>
<name>A0A8I2KIR8_RHILV</name>
<evidence type="ECO:0000313" key="2">
    <source>
        <dbReference type="Proteomes" id="UP000662259"/>
    </source>
</evidence>
<proteinExistence type="predicted"/>
<dbReference type="EMBL" id="WIEZ01000015">
    <property type="protein sequence ID" value="NKM48209.1"/>
    <property type="molecule type" value="Genomic_DNA"/>
</dbReference>
<sequence length="98" mass="10999">MRFVLIGNHGSEWVLSKAEERRLSSMEKCSELGLKVEFNAFTQGQYDFVTVIDALDPETVSAFSLWFNEKGFGRIQTMRAFDAEEFKTVLARAGGPSA</sequence>
<dbReference type="Proteomes" id="UP000662259">
    <property type="component" value="Unassembled WGS sequence"/>
</dbReference>
<evidence type="ECO:0000313" key="1">
    <source>
        <dbReference type="EMBL" id="NKM48209.1"/>
    </source>
</evidence>
<dbReference type="AlphaFoldDB" id="A0A8I2KIR8"/>
<accession>A0A8I2KIR8</accession>
<comment type="caution">
    <text evidence="1">The sequence shown here is derived from an EMBL/GenBank/DDBJ whole genome shotgun (WGS) entry which is preliminary data.</text>
</comment>
<organism evidence="1 2">
    <name type="scientific">Rhizobium leguminosarum bv. viciae</name>
    <dbReference type="NCBI Taxonomy" id="387"/>
    <lineage>
        <taxon>Bacteria</taxon>
        <taxon>Pseudomonadati</taxon>
        <taxon>Pseudomonadota</taxon>
        <taxon>Alphaproteobacteria</taxon>
        <taxon>Hyphomicrobiales</taxon>
        <taxon>Rhizobiaceae</taxon>
        <taxon>Rhizobium/Agrobacterium group</taxon>
        <taxon>Rhizobium</taxon>
    </lineage>
</organism>
<dbReference type="RefSeq" id="WP_113543429.1">
    <property type="nucleotide sequence ID" value="NZ_WIEC01000010.1"/>
</dbReference>
<gene>
    <name evidence="1" type="ORF">GFL91_25225</name>
</gene>
<dbReference type="Pfam" id="PF08734">
    <property type="entry name" value="GYD"/>
    <property type="match status" value="1"/>
</dbReference>